<dbReference type="AlphaFoldDB" id="A0A7R8X5E9"/>
<sequence>MRAMPGILLHGIATGIVIALLAVTQSHGLTPYNCNYKGGASGVTADCEPDEMVFYVCGAGGNTGACVGSGGCAAPGDCATRIWCCHVEEGSLESDNCQTHGGSPGQMLSCPEDQFMRGACSSFFGEMCSGGVSHSINCCDYRYRFGGAPLIPWDPAEEGSTNGHSVSCPEGRVATGLCASEDADPDCTGDDFTMLICAEAFTTPLS</sequence>
<feature type="signal peptide" evidence="1">
    <location>
        <begin position="1"/>
        <end position="28"/>
    </location>
</feature>
<evidence type="ECO:0000313" key="2">
    <source>
        <dbReference type="EMBL" id="CAD7244380.1"/>
    </source>
</evidence>
<accession>A0A7R8X5E9</accession>
<dbReference type="EMBL" id="CAJPEV010000624">
    <property type="protein sequence ID" value="CAG0887026.1"/>
    <property type="molecule type" value="Genomic_DNA"/>
</dbReference>
<evidence type="ECO:0000256" key="1">
    <source>
        <dbReference type="SAM" id="SignalP"/>
    </source>
</evidence>
<dbReference type="EMBL" id="LR900141">
    <property type="protein sequence ID" value="CAD7244380.1"/>
    <property type="molecule type" value="Genomic_DNA"/>
</dbReference>
<evidence type="ECO:0000313" key="3">
    <source>
        <dbReference type="Proteomes" id="UP000677054"/>
    </source>
</evidence>
<feature type="chain" id="PRO_5036209069" evidence="1">
    <location>
        <begin position="29"/>
        <end position="206"/>
    </location>
</feature>
<name>A0A7R8X5E9_9CRUS</name>
<keyword evidence="3" id="KW-1185">Reference proteome</keyword>
<organism evidence="2">
    <name type="scientific">Darwinula stevensoni</name>
    <dbReference type="NCBI Taxonomy" id="69355"/>
    <lineage>
        <taxon>Eukaryota</taxon>
        <taxon>Metazoa</taxon>
        <taxon>Ecdysozoa</taxon>
        <taxon>Arthropoda</taxon>
        <taxon>Crustacea</taxon>
        <taxon>Oligostraca</taxon>
        <taxon>Ostracoda</taxon>
        <taxon>Podocopa</taxon>
        <taxon>Podocopida</taxon>
        <taxon>Darwinulocopina</taxon>
        <taxon>Darwinuloidea</taxon>
        <taxon>Darwinulidae</taxon>
        <taxon>Darwinula</taxon>
    </lineage>
</organism>
<keyword evidence="1" id="KW-0732">Signal</keyword>
<reference evidence="2" key="1">
    <citation type="submission" date="2020-11" db="EMBL/GenBank/DDBJ databases">
        <authorList>
            <person name="Tran Van P."/>
        </authorList>
    </citation>
    <scope>NUCLEOTIDE SEQUENCE</scope>
</reference>
<protein>
    <submittedName>
        <fullName evidence="2">Uncharacterized protein</fullName>
    </submittedName>
</protein>
<proteinExistence type="predicted"/>
<dbReference type="Proteomes" id="UP000677054">
    <property type="component" value="Unassembled WGS sequence"/>
</dbReference>
<gene>
    <name evidence="2" type="ORF">DSTB1V02_LOCUS4277</name>
</gene>